<feature type="compositionally biased region" description="Basic and acidic residues" evidence="1">
    <location>
        <begin position="1"/>
        <end position="17"/>
    </location>
</feature>
<reference evidence="2 3" key="1">
    <citation type="submission" date="2019-07" db="EMBL/GenBank/DDBJ databases">
        <title>Genomic Encyclopedia of Archaeal and Bacterial Type Strains, Phase II (KMG-II): from individual species to whole genera.</title>
        <authorList>
            <person name="Goeker M."/>
        </authorList>
    </citation>
    <scope>NUCLEOTIDE SEQUENCE [LARGE SCALE GENOMIC DNA]</scope>
    <source>
        <strain evidence="2 3">ATCC BAA-1139</strain>
    </source>
</reference>
<evidence type="ECO:0000313" key="2">
    <source>
        <dbReference type="EMBL" id="TWJ13926.1"/>
    </source>
</evidence>
<dbReference type="EMBL" id="VLLN01000033">
    <property type="protein sequence ID" value="TWJ13926.1"/>
    <property type="molecule type" value="Genomic_DNA"/>
</dbReference>
<accession>A0A562V7P6</accession>
<dbReference type="Pfam" id="PF05258">
    <property type="entry name" value="DciA"/>
    <property type="match status" value="1"/>
</dbReference>
<comment type="caution">
    <text evidence="2">The sequence shown here is derived from an EMBL/GenBank/DDBJ whole genome shotgun (WGS) entry which is preliminary data.</text>
</comment>
<dbReference type="PANTHER" id="PTHR36456">
    <property type="entry name" value="UPF0232 PROTEIN SCO3875"/>
    <property type="match status" value="1"/>
</dbReference>
<feature type="region of interest" description="Disordered" evidence="1">
    <location>
        <begin position="1"/>
        <end position="28"/>
    </location>
</feature>
<dbReference type="InterPro" id="IPR007922">
    <property type="entry name" value="DciA-like"/>
</dbReference>
<dbReference type="AlphaFoldDB" id="A0A562V7P6"/>
<dbReference type="Proteomes" id="UP000319449">
    <property type="component" value="Unassembled WGS sequence"/>
</dbReference>
<evidence type="ECO:0000313" key="3">
    <source>
        <dbReference type="Proteomes" id="UP000319449"/>
    </source>
</evidence>
<dbReference type="RefSeq" id="WP_145025429.1">
    <property type="nucleotide sequence ID" value="NZ_VLLN01000033.1"/>
</dbReference>
<evidence type="ECO:0000256" key="1">
    <source>
        <dbReference type="SAM" id="MobiDB-lite"/>
    </source>
</evidence>
<dbReference type="PANTHER" id="PTHR36456:SF1">
    <property type="entry name" value="UPF0232 PROTEIN SCO3875"/>
    <property type="match status" value="1"/>
</dbReference>
<proteinExistence type="predicted"/>
<dbReference type="OrthoDB" id="9814233at2"/>
<evidence type="ECO:0008006" key="4">
    <source>
        <dbReference type="Google" id="ProtNLM"/>
    </source>
</evidence>
<sequence length="176" mass="19834">MAQDDHGHDRTAPERRATSAKRARMPRPQGVSDLLASVFGGKPAARLLREIAIWQVWDEVVGPQVARRARPTAIRDGVLTVTVASGPWLQQLTFLKGEIITRLNEKTGEDLVREIYLKAGNPQPAKRLATAKQVHFRPLTNEEEQFIERQVSLVGDNELRDELAALMRRHLMSKDD</sequence>
<name>A0A562V7P6_9BACT</name>
<keyword evidence="3" id="KW-1185">Reference proteome</keyword>
<protein>
    <recommendedName>
        <fullName evidence="4">Nucleic acid-binding Zn ribbon protein</fullName>
    </recommendedName>
</protein>
<organism evidence="2 3">
    <name type="scientific">Geobacter argillaceus</name>
    <dbReference type="NCBI Taxonomy" id="345631"/>
    <lineage>
        <taxon>Bacteria</taxon>
        <taxon>Pseudomonadati</taxon>
        <taxon>Thermodesulfobacteriota</taxon>
        <taxon>Desulfuromonadia</taxon>
        <taxon>Geobacterales</taxon>
        <taxon>Geobacteraceae</taxon>
        <taxon>Geobacter</taxon>
    </lineage>
</organism>
<gene>
    <name evidence="2" type="ORF">JN12_03643</name>
</gene>